<evidence type="ECO:0000313" key="1">
    <source>
        <dbReference type="EMBL" id="GAI47148.1"/>
    </source>
</evidence>
<organism evidence="1">
    <name type="scientific">marine sediment metagenome</name>
    <dbReference type="NCBI Taxonomy" id="412755"/>
    <lineage>
        <taxon>unclassified sequences</taxon>
        <taxon>metagenomes</taxon>
        <taxon>ecological metagenomes</taxon>
    </lineage>
</organism>
<evidence type="ECO:0008006" key="2">
    <source>
        <dbReference type="Google" id="ProtNLM"/>
    </source>
</evidence>
<reference evidence="1" key="1">
    <citation type="journal article" date="2014" name="Front. Microbiol.">
        <title>High frequency of phylogenetically diverse reductive dehalogenase-homologous genes in deep subseafloor sedimentary metagenomes.</title>
        <authorList>
            <person name="Kawai M."/>
            <person name="Futagami T."/>
            <person name="Toyoda A."/>
            <person name="Takaki Y."/>
            <person name="Nishi S."/>
            <person name="Hori S."/>
            <person name="Arai W."/>
            <person name="Tsubouchi T."/>
            <person name="Morono Y."/>
            <person name="Uchiyama I."/>
            <person name="Ito T."/>
            <person name="Fujiyama A."/>
            <person name="Inagaki F."/>
            <person name="Takami H."/>
        </authorList>
    </citation>
    <scope>NUCLEOTIDE SEQUENCE</scope>
    <source>
        <strain evidence="1">Expedition CK06-06</strain>
    </source>
</reference>
<comment type="caution">
    <text evidence="1">The sequence shown here is derived from an EMBL/GenBank/DDBJ whole genome shotgun (WGS) entry which is preliminary data.</text>
</comment>
<feature type="non-terminal residue" evidence="1">
    <location>
        <position position="74"/>
    </location>
</feature>
<dbReference type="AlphaFoldDB" id="X1NU66"/>
<accession>X1NU66</accession>
<name>X1NU66_9ZZZZ</name>
<proteinExistence type="predicted"/>
<dbReference type="EMBL" id="BARV01038315">
    <property type="protein sequence ID" value="GAI47148.1"/>
    <property type="molecule type" value="Genomic_DNA"/>
</dbReference>
<protein>
    <recommendedName>
        <fullName evidence="2">Lon N-terminal domain-containing protein</fullName>
    </recommendedName>
</protein>
<gene>
    <name evidence="1" type="ORF">S06H3_59062</name>
</gene>
<sequence length="74" mass="8182">MASDLKNLLPIGGNWLLEVIEEDPVSLEPYLRNGDGQLRENDNEFKLPDVIGILPIRNAVAYPGTITPLAIGRR</sequence>